<evidence type="ECO:0000313" key="3">
    <source>
        <dbReference type="Proteomes" id="UP000824120"/>
    </source>
</evidence>
<name>A0A9J5ZH75_SOLCO</name>
<feature type="transmembrane region" description="Helical" evidence="1">
    <location>
        <begin position="125"/>
        <end position="145"/>
    </location>
</feature>
<organism evidence="2 3">
    <name type="scientific">Solanum commersonii</name>
    <name type="common">Commerson's wild potato</name>
    <name type="synonym">Commerson's nightshade</name>
    <dbReference type="NCBI Taxonomy" id="4109"/>
    <lineage>
        <taxon>Eukaryota</taxon>
        <taxon>Viridiplantae</taxon>
        <taxon>Streptophyta</taxon>
        <taxon>Embryophyta</taxon>
        <taxon>Tracheophyta</taxon>
        <taxon>Spermatophyta</taxon>
        <taxon>Magnoliopsida</taxon>
        <taxon>eudicotyledons</taxon>
        <taxon>Gunneridae</taxon>
        <taxon>Pentapetalae</taxon>
        <taxon>asterids</taxon>
        <taxon>lamiids</taxon>
        <taxon>Solanales</taxon>
        <taxon>Solanaceae</taxon>
        <taxon>Solanoideae</taxon>
        <taxon>Solaneae</taxon>
        <taxon>Solanum</taxon>
    </lineage>
</organism>
<evidence type="ECO:0000256" key="1">
    <source>
        <dbReference type="SAM" id="Phobius"/>
    </source>
</evidence>
<dbReference type="Proteomes" id="UP000824120">
    <property type="component" value="Chromosome 4"/>
</dbReference>
<dbReference type="EMBL" id="JACXVP010000004">
    <property type="protein sequence ID" value="KAG5612281.1"/>
    <property type="molecule type" value="Genomic_DNA"/>
</dbReference>
<keyword evidence="1" id="KW-1133">Transmembrane helix</keyword>
<feature type="transmembrane region" description="Helical" evidence="1">
    <location>
        <begin position="101"/>
        <end position="119"/>
    </location>
</feature>
<sequence>MAMESFCICKADRGGGESSPEEDTKIWSKRKASTFIGFKYCAAFLASFLGGAKQVGVAELAVLTSPLVHLKQQLDCIAIASSIPLIGCYSLLSTPRDWTEATVFFFMTLVMNLATLPLICALNVWVFVFLAIVVICVGFMIYKFLPEIGKKEGELPEAEIWKMHWFWKKVLPK</sequence>
<dbReference type="AlphaFoldDB" id="A0A9J5ZH75"/>
<dbReference type="OrthoDB" id="1319705at2759"/>
<proteinExistence type="predicted"/>
<keyword evidence="3" id="KW-1185">Reference proteome</keyword>
<keyword evidence="1" id="KW-0812">Transmembrane</keyword>
<feature type="transmembrane region" description="Helical" evidence="1">
    <location>
        <begin position="72"/>
        <end position="92"/>
    </location>
</feature>
<reference evidence="2 3" key="1">
    <citation type="submission" date="2020-09" db="EMBL/GenBank/DDBJ databases">
        <title>De no assembly of potato wild relative species, Solanum commersonii.</title>
        <authorList>
            <person name="Cho K."/>
        </authorList>
    </citation>
    <scope>NUCLEOTIDE SEQUENCE [LARGE SCALE GENOMIC DNA]</scope>
    <source>
        <strain evidence="2">LZ3.2</strain>
        <tissue evidence="2">Leaf</tissue>
    </source>
</reference>
<feature type="transmembrane region" description="Helical" evidence="1">
    <location>
        <begin position="35"/>
        <end position="52"/>
    </location>
</feature>
<evidence type="ECO:0000313" key="2">
    <source>
        <dbReference type="EMBL" id="KAG5612281.1"/>
    </source>
</evidence>
<protein>
    <submittedName>
        <fullName evidence="2">Uncharacterized protein</fullName>
    </submittedName>
</protein>
<gene>
    <name evidence="2" type="ORF">H5410_023562</name>
</gene>
<accession>A0A9J5ZH75</accession>
<comment type="caution">
    <text evidence="2">The sequence shown here is derived from an EMBL/GenBank/DDBJ whole genome shotgun (WGS) entry which is preliminary data.</text>
</comment>
<keyword evidence="1" id="KW-0472">Membrane</keyword>